<accession>A0ABT6CI64</accession>
<dbReference type="InterPro" id="IPR038740">
    <property type="entry name" value="BioF2-like_GNAT_dom"/>
</dbReference>
<gene>
    <name evidence="2" type="ORF">POM99_08385</name>
</gene>
<dbReference type="RefSeq" id="WP_277276673.1">
    <property type="nucleotide sequence ID" value="NZ_JAROCY010000006.1"/>
</dbReference>
<name>A0ABT6CI64_9SPHN</name>
<protein>
    <submittedName>
        <fullName evidence="2">GNAT family N-acetyltransferase</fullName>
    </submittedName>
</protein>
<dbReference type="EMBL" id="JAROCY010000006">
    <property type="protein sequence ID" value="MDF8333214.1"/>
    <property type="molecule type" value="Genomic_DNA"/>
</dbReference>
<evidence type="ECO:0000313" key="3">
    <source>
        <dbReference type="Proteomes" id="UP001222770"/>
    </source>
</evidence>
<dbReference type="InterPro" id="IPR016181">
    <property type="entry name" value="Acyl_CoA_acyltransferase"/>
</dbReference>
<proteinExistence type="predicted"/>
<reference evidence="2 3" key="1">
    <citation type="submission" date="2023-03" db="EMBL/GenBank/DDBJ databases">
        <title>Novosphingobium cyanobacteriorum sp. nov., isolated from a eutrophic reservoir during the Microcystis bloom period.</title>
        <authorList>
            <person name="Kang M."/>
            <person name="Le V."/>
            <person name="Ko S.-R."/>
            <person name="Lee S.-A."/>
            <person name="Ahn C.-Y."/>
        </authorList>
    </citation>
    <scope>NUCLEOTIDE SEQUENCE [LARGE SCALE GENOMIC DNA]</scope>
    <source>
        <strain evidence="2 3">HBC54</strain>
    </source>
</reference>
<keyword evidence="3" id="KW-1185">Reference proteome</keyword>
<dbReference type="Pfam" id="PF13480">
    <property type="entry name" value="Acetyltransf_6"/>
    <property type="match status" value="1"/>
</dbReference>
<feature type="domain" description="BioF2-like acetyltransferase" evidence="1">
    <location>
        <begin position="101"/>
        <end position="247"/>
    </location>
</feature>
<organism evidence="2 3">
    <name type="scientific">Novosphingobium cyanobacteriorum</name>
    <dbReference type="NCBI Taxonomy" id="3024215"/>
    <lineage>
        <taxon>Bacteria</taxon>
        <taxon>Pseudomonadati</taxon>
        <taxon>Pseudomonadota</taxon>
        <taxon>Alphaproteobacteria</taxon>
        <taxon>Sphingomonadales</taxon>
        <taxon>Sphingomonadaceae</taxon>
        <taxon>Novosphingobium</taxon>
    </lineage>
</organism>
<comment type="caution">
    <text evidence="2">The sequence shown here is derived from an EMBL/GenBank/DDBJ whole genome shotgun (WGS) entry which is preliminary data.</text>
</comment>
<evidence type="ECO:0000259" key="1">
    <source>
        <dbReference type="Pfam" id="PF13480"/>
    </source>
</evidence>
<dbReference type="SUPFAM" id="SSF55729">
    <property type="entry name" value="Acyl-CoA N-acyltransferases (Nat)"/>
    <property type="match status" value="1"/>
</dbReference>
<dbReference type="Gene3D" id="3.40.630.30">
    <property type="match status" value="1"/>
</dbReference>
<evidence type="ECO:0000313" key="2">
    <source>
        <dbReference type="EMBL" id="MDF8333214.1"/>
    </source>
</evidence>
<dbReference type="Proteomes" id="UP001222770">
    <property type="component" value="Unassembled WGS sequence"/>
</dbReference>
<sequence length="305" mass="33424">MTTQTVPIKFVVGSRKLLSVPRVVQTLAFGLDDLIGGTLPQWPAPGPQVQGLRILSAPASQLGAIRARYPGYLVGGLQHYRRFYIEMEGRTYADYLGLFSSKTRSTFNRKRRKLAEASGGALDLREFHGEADVEAFMADAVPLSRRTYQTRLLDAGLPEGPEAIAAMKALARRDELRAYILYIGGQPASYLYLPTTGGVVTYAFLGYDPDHAHLSVGTVLQMEVLERLFGEARYRYFDFTEGEGAHKQMFGTASIAACSFFLLRPSVPNRALMGGLNAFDGGVALAKRLAERGGALARVRQLLRG</sequence>